<comment type="caution">
    <text evidence="2">The sequence shown here is derived from an EMBL/GenBank/DDBJ whole genome shotgun (WGS) entry which is preliminary data.</text>
</comment>
<evidence type="ECO:0000256" key="1">
    <source>
        <dbReference type="SAM" id="SignalP"/>
    </source>
</evidence>
<evidence type="ECO:0008006" key="4">
    <source>
        <dbReference type="Google" id="ProtNLM"/>
    </source>
</evidence>
<reference evidence="2 3" key="1">
    <citation type="submission" date="2020-08" db="EMBL/GenBank/DDBJ databases">
        <title>Genomic Encyclopedia of Type Strains, Phase IV (KMG-IV): sequencing the most valuable type-strain genomes for metagenomic binning, comparative biology and taxonomic classification.</title>
        <authorList>
            <person name="Goeker M."/>
        </authorList>
    </citation>
    <scope>NUCLEOTIDE SEQUENCE [LARGE SCALE GENOMIC DNA]</scope>
    <source>
        <strain evidence="2 3">DSM 22368</strain>
    </source>
</reference>
<dbReference type="AlphaFoldDB" id="A0A7X0JSY5"/>
<keyword evidence="1" id="KW-0732">Signal</keyword>
<sequence>MARKAFYSLATLFLLLSSFIYIGSQDAETIDDHGLSALAVKVPDSENGFRYIAFTQDEGYETFSSSCEKEKLQRHLDQEHWSMTWSEGLFLENEEQIKQTYVKHIWDEQWVQDLLESQKETIELAITATKAKRFDLSVNAKTFMDIDYVELVDIGKLLILKSMQHARNNETEEAIKASNAAIKFGQLVKTEASHILISFMVGERIQQTALSWQAKLFQELEIPKHSYMSALTLLDEISKNANHHYGQVITGEYLYSKQIIQDAHKENLLERWRIFFAPEEDEFDDSTLITNSFGNEDLPLIEDTMNFLFATFPDFYYHKNTETTAYAKYLLSVKESVLKGCQNIPEISIEPSSPEYSITDLFTPNAIGTANNSNYHGAFNGYQLRHCLNRLQIEANKLILAANWARDNHCEKVANLNDLQKYLGDTQAIDPFSEEALKLSKDGNEVYSVGKSGTATEDDEGIWFHSECHYEEACYNKPSFPLYQPTLDELSDLTQ</sequence>
<gene>
    <name evidence="2" type="ORF">HNR48_001964</name>
</gene>
<dbReference type="EMBL" id="JACHHT010000002">
    <property type="protein sequence ID" value="MBB6521679.1"/>
    <property type="molecule type" value="Genomic_DNA"/>
</dbReference>
<protein>
    <recommendedName>
        <fullName evidence="4">Secreted protein</fullName>
    </recommendedName>
</protein>
<keyword evidence="3" id="KW-1185">Reference proteome</keyword>
<accession>A0A7X0JSY5</accession>
<dbReference type="RefSeq" id="WP_166844745.1">
    <property type="nucleotide sequence ID" value="NZ_JAAONY010000002.1"/>
</dbReference>
<organism evidence="2 3">
    <name type="scientific">Pseudoteredinibacter isoporae</name>
    <dbReference type="NCBI Taxonomy" id="570281"/>
    <lineage>
        <taxon>Bacteria</taxon>
        <taxon>Pseudomonadati</taxon>
        <taxon>Pseudomonadota</taxon>
        <taxon>Gammaproteobacteria</taxon>
        <taxon>Cellvibrionales</taxon>
        <taxon>Cellvibrionaceae</taxon>
        <taxon>Pseudoteredinibacter</taxon>
    </lineage>
</organism>
<dbReference type="Proteomes" id="UP000528457">
    <property type="component" value="Unassembled WGS sequence"/>
</dbReference>
<feature type="chain" id="PRO_5031348623" description="Secreted protein" evidence="1">
    <location>
        <begin position="23"/>
        <end position="495"/>
    </location>
</feature>
<evidence type="ECO:0000313" key="2">
    <source>
        <dbReference type="EMBL" id="MBB6521679.1"/>
    </source>
</evidence>
<feature type="signal peptide" evidence="1">
    <location>
        <begin position="1"/>
        <end position="22"/>
    </location>
</feature>
<dbReference type="InParanoid" id="A0A7X0JSY5"/>
<evidence type="ECO:0000313" key="3">
    <source>
        <dbReference type="Proteomes" id="UP000528457"/>
    </source>
</evidence>
<name>A0A7X0JSY5_9GAMM</name>
<proteinExistence type="predicted"/>